<feature type="transmembrane region" description="Helical" evidence="1">
    <location>
        <begin position="20"/>
        <end position="37"/>
    </location>
</feature>
<sequence>MDETVHDAYRINCKWTLVNYLIYYVLLLFFALHLFDVTGGSKNAIQRIIEGCKTMACFLKLVEEAIMSGLSS</sequence>
<keyword evidence="1" id="KW-0812">Transmembrane</keyword>
<keyword evidence="3" id="KW-1185">Reference proteome</keyword>
<evidence type="ECO:0000313" key="3">
    <source>
        <dbReference type="Proteomes" id="UP000054995"/>
    </source>
</evidence>
<evidence type="ECO:0000256" key="1">
    <source>
        <dbReference type="SAM" id="Phobius"/>
    </source>
</evidence>
<protein>
    <submittedName>
        <fullName evidence="2">Uncharacterized protein</fullName>
    </submittedName>
</protein>
<gene>
    <name evidence="2" type="ORF">T4D_8785</name>
</gene>
<organism evidence="2 3">
    <name type="scientific">Trichinella pseudospiralis</name>
    <name type="common">Parasitic roundworm</name>
    <dbReference type="NCBI Taxonomy" id="6337"/>
    <lineage>
        <taxon>Eukaryota</taxon>
        <taxon>Metazoa</taxon>
        <taxon>Ecdysozoa</taxon>
        <taxon>Nematoda</taxon>
        <taxon>Enoplea</taxon>
        <taxon>Dorylaimia</taxon>
        <taxon>Trichinellida</taxon>
        <taxon>Trichinellidae</taxon>
        <taxon>Trichinella</taxon>
    </lineage>
</organism>
<name>A0A0V1G3G2_TRIPS</name>
<keyword evidence="1" id="KW-0472">Membrane</keyword>
<keyword evidence="1" id="KW-1133">Transmembrane helix</keyword>
<dbReference type="AlphaFoldDB" id="A0A0V1G3G2"/>
<accession>A0A0V1G3G2</accession>
<evidence type="ECO:0000313" key="2">
    <source>
        <dbReference type="EMBL" id="KRY92003.1"/>
    </source>
</evidence>
<dbReference type="Proteomes" id="UP000054995">
    <property type="component" value="Unassembled WGS sequence"/>
</dbReference>
<dbReference type="EMBL" id="JYDT01000009">
    <property type="protein sequence ID" value="KRY92003.1"/>
    <property type="molecule type" value="Genomic_DNA"/>
</dbReference>
<proteinExistence type="predicted"/>
<reference evidence="2 3" key="1">
    <citation type="submission" date="2015-01" db="EMBL/GenBank/DDBJ databases">
        <title>Evolution of Trichinella species and genotypes.</title>
        <authorList>
            <person name="Korhonen P.K."/>
            <person name="Edoardo P."/>
            <person name="Giuseppe L.R."/>
            <person name="Gasser R.B."/>
        </authorList>
    </citation>
    <scope>NUCLEOTIDE SEQUENCE [LARGE SCALE GENOMIC DNA]</scope>
    <source>
        <strain evidence="2">ISS470</strain>
    </source>
</reference>
<comment type="caution">
    <text evidence="2">The sequence shown here is derived from an EMBL/GenBank/DDBJ whole genome shotgun (WGS) entry which is preliminary data.</text>
</comment>